<feature type="transmembrane region" description="Helical" evidence="6">
    <location>
        <begin position="12"/>
        <end position="42"/>
    </location>
</feature>
<name>A0AAE7CZF7_9GAMM</name>
<feature type="transmembrane region" description="Helical" evidence="6">
    <location>
        <begin position="233"/>
        <end position="253"/>
    </location>
</feature>
<evidence type="ECO:0000256" key="6">
    <source>
        <dbReference type="RuleBase" id="RU363041"/>
    </source>
</evidence>
<dbReference type="RefSeq" id="WP_168362995.1">
    <property type="nucleotide sequence ID" value="NZ_CP033622.1"/>
</dbReference>
<dbReference type="AlphaFoldDB" id="A0AAE7CZF7"/>
<keyword evidence="3 6" id="KW-0812">Transmembrane</keyword>
<feature type="transmembrane region" description="Helical" evidence="6">
    <location>
        <begin position="105"/>
        <end position="122"/>
    </location>
</feature>
<feature type="transmembrane region" description="Helical" evidence="6">
    <location>
        <begin position="181"/>
        <end position="199"/>
    </location>
</feature>
<dbReference type="InterPro" id="IPR002781">
    <property type="entry name" value="TM_pro_TauE-like"/>
</dbReference>
<evidence type="ECO:0000256" key="5">
    <source>
        <dbReference type="ARBA" id="ARBA00023136"/>
    </source>
</evidence>
<evidence type="ECO:0000256" key="4">
    <source>
        <dbReference type="ARBA" id="ARBA00022989"/>
    </source>
</evidence>
<evidence type="ECO:0000313" key="8">
    <source>
        <dbReference type="Proteomes" id="UP000500801"/>
    </source>
</evidence>
<dbReference type="PANTHER" id="PTHR43701">
    <property type="entry name" value="MEMBRANE TRANSPORTER PROTEIN MJ0441-RELATED"/>
    <property type="match status" value="1"/>
</dbReference>
<protein>
    <recommendedName>
        <fullName evidence="6">Probable membrane transporter protein</fullName>
    </recommendedName>
</protein>
<evidence type="ECO:0000256" key="1">
    <source>
        <dbReference type="ARBA" id="ARBA00004141"/>
    </source>
</evidence>
<keyword evidence="6" id="KW-1003">Cell membrane</keyword>
<dbReference type="InterPro" id="IPR051598">
    <property type="entry name" value="TSUP/Inactive_protease-like"/>
</dbReference>
<evidence type="ECO:0000256" key="3">
    <source>
        <dbReference type="ARBA" id="ARBA00022692"/>
    </source>
</evidence>
<organism evidence="7 8">
    <name type="scientific">Dickeya zeae</name>
    <dbReference type="NCBI Taxonomy" id="204042"/>
    <lineage>
        <taxon>Bacteria</taxon>
        <taxon>Pseudomonadati</taxon>
        <taxon>Pseudomonadota</taxon>
        <taxon>Gammaproteobacteria</taxon>
        <taxon>Enterobacterales</taxon>
        <taxon>Pectobacteriaceae</taxon>
        <taxon>Dickeya</taxon>
    </lineage>
</organism>
<keyword evidence="5 6" id="KW-0472">Membrane</keyword>
<dbReference type="EMBL" id="CP033622">
    <property type="protein sequence ID" value="QIZ51802.1"/>
    <property type="molecule type" value="Genomic_DNA"/>
</dbReference>
<evidence type="ECO:0000256" key="2">
    <source>
        <dbReference type="ARBA" id="ARBA00009142"/>
    </source>
</evidence>
<proteinExistence type="inferred from homology"/>
<reference evidence="7 8" key="1">
    <citation type="submission" date="2018-11" db="EMBL/GenBank/DDBJ databases">
        <title>Complete genome sequence of Dickeya zeae strain CE1 infecting Canna edulis Ker-Gawl. in China.</title>
        <authorList>
            <person name="Zhang J."/>
            <person name="Lin B."/>
            <person name="Shen H."/>
            <person name="Jiang S."/>
            <person name="Pu X."/>
            <person name="Sun D."/>
        </authorList>
    </citation>
    <scope>NUCLEOTIDE SEQUENCE [LARGE SCALE GENOMIC DNA]</scope>
    <source>
        <strain evidence="7 8">CE1</strain>
    </source>
</reference>
<accession>A0AAE7CZF7</accession>
<dbReference type="Proteomes" id="UP000500801">
    <property type="component" value="Chromosome"/>
</dbReference>
<dbReference type="PANTHER" id="PTHR43701:SF2">
    <property type="entry name" value="MEMBRANE TRANSPORTER PROTEIN YJNA-RELATED"/>
    <property type="match status" value="1"/>
</dbReference>
<dbReference type="Pfam" id="PF01925">
    <property type="entry name" value="TauE"/>
    <property type="match status" value="1"/>
</dbReference>
<gene>
    <name evidence="7" type="ORF">DWG24_14125</name>
</gene>
<feature type="transmembrane region" description="Helical" evidence="6">
    <location>
        <begin position="142"/>
        <end position="169"/>
    </location>
</feature>
<feature type="transmembrane region" description="Helical" evidence="6">
    <location>
        <begin position="48"/>
        <end position="66"/>
    </location>
</feature>
<sequence>MTSVLITQVAVCLILGMGLGVCGGMLGIGGGLIAIPVLGMLFGMNQHLAQGTALIMITPNVLIGFLRYRQRNKIDTRMTLMLCAFATVSAYIAAHMAAAIQVDNLQQAFAIFLLVLATYYIWQWVNSQRSRTPTSVLSARYLPVLGVASGFMSGIFTVGGGLVVVPALVTLFGFTQTQAQGIALALVVPGALAALVSYTQAGNVDWATGIPLAIGGILSVSWGVALAHKLPVVALRLTFCLVLVGVAVVMLAGR</sequence>
<comment type="subcellular location">
    <subcellularLocation>
        <location evidence="6">Cell membrane</location>
        <topology evidence="6">Multi-pass membrane protein</topology>
    </subcellularLocation>
    <subcellularLocation>
        <location evidence="1">Membrane</location>
        <topology evidence="1">Multi-pass membrane protein</topology>
    </subcellularLocation>
</comment>
<feature type="transmembrane region" description="Helical" evidence="6">
    <location>
        <begin position="78"/>
        <end position="99"/>
    </location>
</feature>
<evidence type="ECO:0000313" key="7">
    <source>
        <dbReference type="EMBL" id="QIZ51802.1"/>
    </source>
</evidence>
<dbReference type="GO" id="GO:0005886">
    <property type="term" value="C:plasma membrane"/>
    <property type="evidence" value="ECO:0007669"/>
    <property type="project" value="UniProtKB-SubCell"/>
</dbReference>
<keyword evidence="4 6" id="KW-1133">Transmembrane helix</keyword>
<feature type="transmembrane region" description="Helical" evidence="6">
    <location>
        <begin position="206"/>
        <end position="227"/>
    </location>
</feature>
<comment type="similarity">
    <text evidence="2 6">Belongs to the 4-toluene sulfonate uptake permease (TSUP) (TC 2.A.102) family.</text>
</comment>